<feature type="domain" description="Teneurin-like YD-shell" evidence="3">
    <location>
        <begin position="77"/>
        <end position="335"/>
    </location>
</feature>
<dbReference type="Gene3D" id="2.180.10.10">
    <property type="entry name" value="RHS repeat-associated core"/>
    <property type="match status" value="1"/>
</dbReference>
<dbReference type="PANTHER" id="PTHR32305">
    <property type="match status" value="1"/>
</dbReference>
<dbReference type="AlphaFoldDB" id="A0A379E7P6"/>
<protein>
    <submittedName>
        <fullName evidence="4">Uncharacterized conserved protein</fullName>
    </submittedName>
</protein>
<keyword evidence="1" id="KW-0677">Repeat</keyword>
<dbReference type="InterPro" id="IPR028899">
    <property type="entry name" value="Tox-URI2_dom"/>
</dbReference>
<dbReference type="NCBIfam" id="TIGR03696">
    <property type="entry name" value="Rhs_assc_core"/>
    <property type="match status" value="1"/>
</dbReference>
<evidence type="ECO:0000313" key="5">
    <source>
        <dbReference type="Proteomes" id="UP000254156"/>
    </source>
</evidence>
<organism evidence="4 5">
    <name type="scientific">Porphyromonas macacae</name>
    <dbReference type="NCBI Taxonomy" id="28115"/>
    <lineage>
        <taxon>Bacteria</taxon>
        <taxon>Pseudomonadati</taxon>
        <taxon>Bacteroidota</taxon>
        <taxon>Bacteroidia</taxon>
        <taxon>Bacteroidales</taxon>
        <taxon>Porphyromonadaceae</taxon>
        <taxon>Porphyromonas</taxon>
    </lineage>
</organism>
<evidence type="ECO:0000259" key="2">
    <source>
        <dbReference type="Pfam" id="PF15653"/>
    </source>
</evidence>
<reference evidence="4 5" key="1">
    <citation type="submission" date="2018-06" db="EMBL/GenBank/DDBJ databases">
        <authorList>
            <consortium name="Pathogen Informatics"/>
            <person name="Doyle S."/>
        </authorList>
    </citation>
    <scope>NUCLEOTIDE SEQUENCE [LARGE SCALE GENOMIC DNA]</scope>
    <source>
        <strain evidence="4 5">NCTC11632</strain>
    </source>
</reference>
<dbReference type="Proteomes" id="UP000254156">
    <property type="component" value="Unassembled WGS sequence"/>
</dbReference>
<dbReference type="EMBL" id="UGTF01000002">
    <property type="protein sequence ID" value="SUB88450.1"/>
    <property type="molecule type" value="Genomic_DNA"/>
</dbReference>
<dbReference type="InterPro" id="IPR050708">
    <property type="entry name" value="T6SS_VgrG/RHS"/>
</dbReference>
<accession>A0A379E7P6</accession>
<sequence>MFSIFFLLLKFLLKNPILKRNYQQSICLPSDPLFIGSLAPSVSFILLQSFLSSDVGKTLCSYRWSMGKRLHRKENELTGESVQFGYDSWDNLFRADYRGGSEVESIYKAPDALGNLFRTEERKDRKYGKGGRLLEDRKFAYRYDGEGNLVLKSRLRPDDGDEAPQWQEGDWACEWQGNGMLKSVKRPDGEVVSFEYDPLGRRISKRYKGTTTRWIWDGNVPLHEWTDEEKREGAGDENLITWLFEEGSFVPTAKIVGNKAYSIITDYLGTPTHAFDSKGDKIWERELDIYGKTREGDSSFIPFLYQGQYFDAETGLCYNRFRYYSPDTGSYISQDPIGLAGNNPNIYAYVSDTNNRIDLFALDELYALVARKDGWYPVFEYGKKNLVGEMFLKEGDLWKIGTSKDASKRYTQKYLKEIGVKMEVLYSGISRKATLLLERLKLKGYEAWKGFLPPGNKCHH</sequence>
<dbReference type="Pfam" id="PF15653">
    <property type="entry name" value="Tox-URI2"/>
    <property type="match status" value="1"/>
</dbReference>
<proteinExistence type="predicted"/>
<gene>
    <name evidence="4" type="ORF">NCTC11632_00519</name>
</gene>
<evidence type="ECO:0000259" key="3">
    <source>
        <dbReference type="Pfam" id="PF25023"/>
    </source>
</evidence>
<dbReference type="Pfam" id="PF25023">
    <property type="entry name" value="TEN_YD-shell"/>
    <property type="match status" value="1"/>
</dbReference>
<evidence type="ECO:0000313" key="4">
    <source>
        <dbReference type="EMBL" id="SUB88450.1"/>
    </source>
</evidence>
<evidence type="ECO:0000256" key="1">
    <source>
        <dbReference type="ARBA" id="ARBA00022737"/>
    </source>
</evidence>
<dbReference type="PANTHER" id="PTHR32305:SF15">
    <property type="entry name" value="PROTEIN RHSA-RELATED"/>
    <property type="match status" value="1"/>
</dbReference>
<dbReference type="InterPro" id="IPR056823">
    <property type="entry name" value="TEN-like_YD-shell"/>
</dbReference>
<feature type="domain" description="Tox-URI2" evidence="2">
    <location>
        <begin position="380"/>
        <end position="450"/>
    </location>
</feature>
<name>A0A379E7P6_9PORP</name>
<dbReference type="InterPro" id="IPR022385">
    <property type="entry name" value="Rhs_assc_core"/>
</dbReference>